<accession>A0A9P6KWI1</accession>
<dbReference type="OrthoDB" id="5422905at2759"/>
<dbReference type="AlphaFoldDB" id="A0A9P6KWI1"/>
<evidence type="ECO:0000256" key="1">
    <source>
        <dbReference type="SAM" id="MobiDB-lite"/>
    </source>
</evidence>
<name>A0A9P6KWI1_9PLEO</name>
<feature type="region of interest" description="Disordered" evidence="1">
    <location>
        <begin position="136"/>
        <end position="173"/>
    </location>
</feature>
<sequence>MAPLTAFISGPLDPTPAYFTTHYAPKLDTAISASHNFIVGPVRGVDALALQYLLEKGVEPGKISVYMAPFEYASSTWRTSFASLGVNVVEVGDAVTTRERDAAMTRDSDYDVLRYRTEEEARVVYGAGWWPRVSNTEMNERRRAGDESEEYRSSGEREGGKIGEGEGRSKARR</sequence>
<keyword evidence="3" id="KW-1185">Reference proteome</keyword>
<evidence type="ECO:0000313" key="2">
    <source>
        <dbReference type="EMBL" id="KAF9741938.1"/>
    </source>
</evidence>
<reference evidence="2" key="1">
    <citation type="journal article" date="2020" name="Mol. Plant Microbe Interact.">
        <title>Genome Sequence of the Biocontrol Agent Coniothyrium minitans strain Conio (IMI 134523).</title>
        <authorList>
            <person name="Patel D."/>
            <person name="Shittu T.A."/>
            <person name="Baroncelli R."/>
            <person name="Muthumeenakshi S."/>
            <person name="Osborne T.H."/>
            <person name="Janganan T.K."/>
            <person name="Sreenivasaprasad S."/>
        </authorList>
    </citation>
    <scope>NUCLEOTIDE SEQUENCE</scope>
    <source>
        <strain evidence="2">Conio</strain>
    </source>
</reference>
<dbReference type="EMBL" id="WJXW01000001">
    <property type="protein sequence ID" value="KAF9741938.1"/>
    <property type="molecule type" value="Genomic_DNA"/>
</dbReference>
<organism evidence="2 3">
    <name type="scientific">Paraphaeosphaeria minitans</name>
    <dbReference type="NCBI Taxonomy" id="565426"/>
    <lineage>
        <taxon>Eukaryota</taxon>
        <taxon>Fungi</taxon>
        <taxon>Dikarya</taxon>
        <taxon>Ascomycota</taxon>
        <taxon>Pezizomycotina</taxon>
        <taxon>Dothideomycetes</taxon>
        <taxon>Pleosporomycetidae</taxon>
        <taxon>Pleosporales</taxon>
        <taxon>Massarineae</taxon>
        <taxon>Didymosphaeriaceae</taxon>
        <taxon>Paraphaeosphaeria</taxon>
    </lineage>
</organism>
<feature type="compositionally biased region" description="Basic and acidic residues" evidence="1">
    <location>
        <begin position="138"/>
        <end position="173"/>
    </location>
</feature>
<comment type="caution">
    <text evidence="2">The sequence shown here is derived from an EMBL/GenBank/DDBJ whole genome shotgun (WGS) entry which is preliminary data.</text>
</comment>
<protein>
    <submittedName>
        <fullName evidence="2">Uncharacterized protein</fullName>
    </submittedName>
</protein>
<evidence type="ECO:0000313" key="3">
    <source>
        <dbReference type="Proteomes" id="UP000756921"/>
    </source>
</evidence>
<gene>
    <name evidence="2" type="ORF">PMIN01_01477</name>
</gene>
<dbReference type="Proteomes" id="UP000756921">
    <property type="component" value="Unassembled WGS sequence"/>
</dbReference>
<proteinExistence type="predicted"/>